<evidence type="ECO:0000256" key="4">
    <source>
        <dbReference type="ARBA" id="ARBA00048740"/>
    </source>
</evidence>
<dbReference type="InParanoid" id="D8M5I1"/>
<evidence type="ECO:0000256" key="2">
    <source>
        <dbReference type="ARBA" id="ARBA00025783"/>
    </source>
</evidence>
<dbReference type="PANTHER" id="PTHR14741">
    <property type="entry name" value="S-ADENOSYLMETHIONINE-DEPENDENT METHYLTRANSFERASE RELATED"/>
    <property type="match status" value="1"/>
</dbReference>
<dbReference type="PANTHER" id="PTHR14741:SF32">
    <property type="entry name" value="TRIMETHYLGUANOSINE SYNTHASE"/>
    <property type="match status" value="1"/>
</dbReference>
<dbReference type="Pfam" id="PF09445">
    <property type="entry name" value="Methyltransf_15"/>
    <property type="match status" value="1"/>
</dbReference>
<dbReference type="SUPFAM" id="SSF53335">
    <property type="entry name" value="S-adenosyl-L-methionine-dependent methyltransferases"/>
    <property type="match status" value="1"/>
</dbReference>
<evidence type="ECO:0000256" key="6">
    <source>
        <dbReference type="ARBA" id="ARBA00049075"/>
    </source>
</evidence>
<comment type="catalytic activity">
    <reaction evidence="6">
        <text>a 5'-end (N(7)-methyl 5'-triphosphoguanosine)-ribonucleoside in snRNA + S-adenosyl-L-methionine = a 5'-end (N(2),N(7)-dimethyl 5'-triphosphoguanosine)-ribonucleoside in snRNA + S-adenosyl-L-homocysteine + H(+)</text>
        <dbReference type="Rhea" id="RHEA:78471"/>
        <dbReference type="Rhea" id="RHEA-COMP:19085"/>
        <dbReference type="Rhea" id="RHEA-COMP:19087"/>
        <dbReference type="ChEBI" id="CHEBI:15378"/>
        <dbReference type="ChEBI" id="CHEBI:57856"/>
        <dbReference type="ChEBI" id="CHEBI:59789"/>
        <dbReference type="ChEBI" id="CHEBI:156461"/>
        <dbReference type="ChEBI" id="CHEBI:172880"/>
    </reaction>
    <physiologicalReaction direction="left-to-right" evidence="6">
        <dbReference type="Rhea" id="RHEA:78472"/>
    </physiologicalReaction>
</comment>
<protein>
    <recommendedName>
        <fullName evidence="1">Trimethylguanosine synthase</fullName>
    </recommendedName>
    <alternativeName>
        <fullName evidence="7">Cap-specific guanine-N(2) methyltransferase</fullName>
    </alternativeName>
</protein>
<dbReference type="EMBL" id="FN668660">
    <property type="protein sequence ID" value="CBK23320.2"/>
    <property type="molecule type" value="Genomic_DNA"/>
</dbReference>
<dbReference type="InterPro" id="IPR019012">
    <property type="entry name" value="RNA_cap_Gua-N2-MeTrfase"/>
</dbReference>
<organism evidence="8">
    <name type="scientific">Blastocystis hominis</name>
    <dbReference type="NCBI Taxonomy" id="12968"/>
    <lineage>
        <taxon>Eukaryota</taxon>
        <taxon>Sar</taxon>
        <taxon>Stramenopiles</taxon>
        <taxon>Bigyra</taxon>
        <taxon>Opalozoa</taxon>
        <taxon>Opalinata</taxon>
        <taxon>Blastocystidae</taxon>
        <taxon>Blastocystis</taxon>
    </lineage>
</organism>
<evidence type="ECO:0000256" key="5">
    <source>
        <dbReference type="ARBA" id="ARBA00048763"/>
    </source>
</evidence>
<comment type="similarity">
    <text evidence="2">Belongs to the methyltransferase superfamily. Trimethylguanosine synthase family.</text>
</comment>
<keyword evidence="9" id="KW-1185">Reference proteome</keyword>
<sequence>MDVPEETESSRTLSYYLEPLFDFHSDNETIELSTTEIDFLSHQNQALLLSSPPIPPQSLLHIRINEPIQSTHVLSRSVRKYFHFRHHLFSRWDWGIQYDEEGLFSITPECLALHTAIRCSCGVAIDAFAGIGGNTIQLARTCRRVISIELNPQRLRMLQHNSKIYKVDHKIDCICGDSTKLLPSMKADVVVLAPPWGGVDYAKKEEFHLSDLPEGLDGAFLFRLARKVTRNVVFVLPRTINRREVAQLADPGEMVEFVEGYVDNHLKMVIVYFGELAQQGSEENTTLLMS</sequence>
<evidence type="ECO:0000313" key="8">
    <source>
        <dbReference type="EMBL" id="CBK23320.2"/>
    </source>
</evidence>
<dbReference type="CDD" id="cd02440">
    <property type="entry name" value="AdoMet_MTases"/>
    <property type="match status" value="1"/>
</dbReference>
<dbReference type="GeneID" id="24920321"/>
<evidence type="ECO:0000256" key="3">
    <source>
        <dbReference type="ARBA" id="ARBA00047418"/>
    </source>
</evidence>
<reference evidence="8" key="1">
    <citation type="submission" date="2010-02" db="EMBL/GenBank/DDBJ databases">
        <title>Sequencing and annotation of the Blastocystis hominis genome.</title>
        <authorList>
            <person name="Wincker P."/>
        </authorList>
    </citation>
    <scope>NUCLEOTIDE SEQUENCE</scope>
    <source>
        <strain evidence="8">Singapore isolate B</strain>
    </source>
</reference>
<dbReference type="OrthoDB" id="194443at2759"/>
<comment type="catalytic activity">
    <reaction evidence="5">
        <text>a 5'-end (N(2),N(7)-dimethyl 5'-triphosphoguanosine)-ribonucleoside in snRNA + S-adenosyl-L-methionine = a 5'-end (N(2),N(2),N(7)-trimethyl 5'-triphosphoguanosine)-ribonucleoside in snRNA + S-adenosyl-L-homocysteine + H(+)</text>
        <dbReference type="Rhea" id="RHEA:78479"/>
        <dbReference type="Rhea" id="RHEA-COMP:19087"/>
        <dbReference type="Rhea" id="RHEA-COMP:19089"/>
        <dbReference type="ChEBI" id="CHEBI:15378"/>
        <dbReference type="ChEBI" id="CHEBI:57856"/>
        <dbReference type="ChEBI" id="CHEBI:59789"/>
        <dbReference type="ChEBI" id="CHEBI:167623"/>
        <dbReference type="ChEBI" id="CHEBI:172880"/>
    </reaction>
    <physiologicalReaction direction="left-to-right" evidence="5">
        <dbReference type="Rhea" id="RHEA:78480"/>
    </physiologicalReaction>
</comment>
<name>D8M5I1_BLAHO</name>
<dbReference type="RefSeq" id="XP_012897368.1">
    <property type="nucleotide sequence ID" value="XM_013041914.1"/>
</dbReference>
<dbReference type="GO" id="GO:0005634">
    <property type="term" value="C:nucleus"/>
    <property type="evidence" value="ECO:0007669"/>
    <property type="project" value="TreeGrafter"/>
</dbReference>
<dbReference type="GO" id="GO:0071164">
    <property type="term" value="F:RNA cap trimethylguanosine synthase activity"/>
    <property type="evidence" value="ECO:0007669"/>
    <property type="project" value="TreeGrafter"/>
</dbReference>
<evidence type="ECO:0000256" key="1">
    <source>
        <dbReference type="ARBA" id="ARBA00018517"/>
    </source>
</evidence>
<evidence type="ECO:0000313" key="9">
    <source>
        <dbReference type="Proteomes" id="UP000008312"/>
    </source>
</evidence>
<evidence type="ECO:0000256" key="7">
    <source>
        <dbReference type="ARBA" id="ARBA00049790"/>
    </source>
</evidence>
<comment type="catalytic activity">
    <reaction evidence="3">
        <text>a 5'-end (N(2),N(7)-dimethyl 5'-triphosphoguanosine)-ribonucleoside in snoRNA + S-adenosyl-L-methionine = a 5'-end (N(2),N(2),N(7)-trimethyl 5'-triphosphoguanosine)-ribonucleoside in snoRNA + S-adenosyl-L-homocysteine + H(+)</text>
        <dbReference type="Rhea" id="RHEA:78507"/>
        <dbReference type="Rhea" id="RHEA-COMP:19088"/>
        <dbReference type="Rhea" id="RHEA-COMP:19090"/>
        <dbReference type="ChEBI" id="CHEBI:15378"/>
        <dbReference type="ChEBI" id="CHEBI:57856"/>
        <dbReference type="ChEBI" id="CHEBI:59789"/>
        <dbReference type="ChEBI" id="CHEBI:167623"/>
        <dbReference type="ChEBI" id="CHEBI:172880"/>
    </reaction>
    <physiologicalReaction direction="left-to-right" evidence="3">
        <dbReference type="Rhea" id="RHEA:78508"/>
    </physiologicalReaction>
</comment>
<gene>
    <name evidence="8" type="ORF">GSBLH_T00003211001</name>
</gene>
<accession>D8M5I1</accession>
<dbReference type="AlphaFoldDB" id="D8M5I1"/>
<comment type="catalytic activity">
    <reaction evidence="4">
        <text>a 5'-end (N(7)-methyl 5'-triphosphoguanosine)-ribonucleoside in snoRNA + S-adenosyl-L-methionine = a 5'-end (N(2),N(7)-dimethyl 5'-triphosphoguanosine)-ribonucleoside in snoRNA + S-adenosyl-L-homocysteine + H(+)</text>
        <dbReference type="Rhea" id="RHEA:78475"/>
        <dbReference type="Rhea" id="RHEA-COMP:19086"/>
        <dbReference type="Rhea" id="RHEA-COMP:19088"/>
        <dbReference type="ChEBI" id="CHEBI:15378"/>
        <dbReference type="ChEBI" id="CHEBI:57856"/>
        <dbReference type="ChEBI" id="CHEBI:59789"/>
        <dbReference type="ChEBI" id="CHEBI:156461"/>
        <dbReference type="ChEBI" id="CHEBI:172880"/>
    </reaction>
    <physiologicalReaction direction="left-to-right" evidence="4">
        <dbReference type="Rhea" id="RHEA:78476"/>
    </physiologicalReaction>
</comment>
<dbReference type="OMA" id="ISCNIVL"/>
<dbReference type="Proteomes" id="UP000008312">
    <property type="component" value="Unassembled WGS sequence"/>
</dbReference>
<proteinExistence type="inferred from homology"/>
<dbReference type="Gene3D" id="3.40.50.150">
    <property type="entry name" value="Vaccinia Virus protein VP39"/>
    <property type="match status" value="1"/>
</dbReference>
<dbReference type="InterPro" id="IPR029063">
    <property type="entry name" value="SAM-dependent_MTases_sf"/>
</dbReference>